<reference evidence="1" key="1">
    <citation type="submission" date="2023-04" db="EMBL/GenBank/DDBJ databases">
        <title>A chromosome-level genome assembly of the parasitoid wasp Eretmocerus hayati.</title>
        <authorList>
            <person name="Zhong Y."/>
            <person name="Liu S."/>
            <person name="Liu Y."/>
        </authorList>
    </citation>
    <scope>NUCLEOTIDE SEQUENCE</scope>
    <source>
        <strain evidence="1">ZJU_SS_LIU_2023</strain>
    </source>
</reference>
<sequence>MNVDSRGVKRGRCNTDGCDCEIFERDEIKLAACGYCFCAPTKHPRIAADADNAIASNRGDDSHKEGLEGNGKDSSGKPLGTSTSNASIRVPHEFCRGEEMEISPDDIVVDGLPITEEDLRRLSIVLPPSPSSESGDPLASNDLGSSTLRVINISQENSSRITKCADSYVSTQEVITKSQVITAGCKMNHILMLEQGRNLRE</sequence>
<accession>A0ACC2P9S9</accession>
<evidence type="ECO:0000313" key="2">
    <source>
        <dbReference type="Proteomes" id="UP001239111"/>
    </source>
</evidence>
<dbReference type="EMBL" id="CM056742">
    <property type="protein sequence ID" value="KAJ8680165.1"/>
    <property type="molecule type" value="Genomic_DNA"/>
</dbReference>
<protein>
    <submittedName>
        <fullName evidence="1">Uncharacterized protein</fullName>
    </submittedName>
</protein>
<comment type="caution">
    <text evidence="1">The sequence shown here is derived from an EMBL/GenBank/DDBJ whole genome shotgun (WGS) entry which is preliminary data.</text>
</comment>
<dbReference type="Proteomes" id="UP001239111">
    <property type="component" value="Chromosome 2"/>
</dbReference>
<proteinExistence type="predicted"/>
<organism evidence="1 2">
    <name type="scientific">Eretmocerus hayati</name>
    <dbReference type="NCBI Taxonomy" id="131215"/>
    <lineage>
        <taxon>Eukaryota</taxon>
        <taxon>Metazoa</taxon>
        <taxon>Ecdysozoa</taxon>
        <taxon>Arthropoda</taxon>
        <taxon>Hexapoda</taxon>
        <taxon>Insecta</taxon>
        <taxon>Pterygota</taxon>
        <taxon>Neoptera</taxon>
        <taxon>Endopterygota</taxon>
        <taxon>Hymenoptera</taxon>
        <taxon>Apocrita</taxon>
        <taxon>Proctotrupomorpha</taxon>
        <taxon>Chalcidoidea</taxon>
        <taxon>Aphelinidae</taxon>
        <taxon>Aphelininae</taxon>
        <taxon>Eretmocerus</taxon>
    </lineage>
</organism>
<evidence type="ECO:0000313" key="1">
    <source>
        <dbReference type="EMBL" id="KAJ8680165.1"/>
    </source>
</evidence>
<gene>
    <name evidence="1" type="ORF">QAD02_015952</name>
</gene>
<name>A0ACC2P9S9_9HYME</name>
<keyword evidence="2" id="KW-1185">Reference proteome</keyword>